<dbReference type="SUPFAM" id="SSF50630">
    <property type="entry name" value="Acid proteases"/>
    <property type="match status" value="1"/>
</dbReference>
<feature type="signal peptide" evidence="13">
    <location>
        <begin position="1"/>
        <end position="20"/>
    </location>
</feature>
<feature type="region of interest" description="Disordered" evidence="12">
    <location>
        <begin position="252"/>
        <end position="283"/>
    </location>
</feature>
<evidence type="ECO:0000256" key="2">
    <source>
        <dbReference type="ARBA" id="ARBA00007447"/>
    </source>
</evidence>
<dbReference type="PANTHER" id="PTHR47966">
    <property type="entry name" value="BETA-SITE APP-CLEAVING ENZYME, ISOFORM A-RELATED"/>
    <property type="match status" value="1"/>
</dbReference>
<keyword evidence="3" id="KW-1003">Cell membrane</keyword>
<dbReference type="Proteomes" id="UP000323386">
    <property type="component" value="Unassembled WGS sequence"/>
</dbReference>
<evidence type="ECO:0000313" key="15">
    <source>
        <dbReference type="EMBL" id="SPO37545.1"/>
    </source>
</evidence>
<dbReference type="PANTHER" id="PTHR47966:SF75">
    <property type="entry name" value="ENDOPEPTIDASE (CTSD), PUTATIVE (AFU_ORTHOLOGUE AFUA_4G07040)-RELATED"/>
    <property type="match status" value="1"/>
</dbReference>
<gene>
    <name evidence="15" type="ORF">PSFLO_03020</name>
</gene>
<keyword evidence="13" id="KW-0732">Signal</keyword>
<dbReference type="EMBL" id="OOIP01000007">
    <property type="protein sequence ID" value="SPO37545.1"/>
    <property type="molecule type" value="Genomic_DNA"/>
</dbReference>
<name>A0A5C3F0D2_9BASI</name>
<dbReference type="Gene3D" id="2.40.70.10">
    <property type="entry name" value="Acid Proteases"/>
    <property type="match status" value="2"/>
</dbReference>
<dbReference type="InterPro" id="IPR034164">
    <property type="entry name" value="Pepsin-like_dom"/>
</dbReference>
<dbReference type="AlphaFoldDB" id="A0A5C3F0D2"/>
<keyword evidence="9" id="KW-0449">Lipoprotein</keyword>
<dbReference type="FunFam" id="2.40.70.10:FF:000060">
    <property type="entry name" value="Aspartic-type endopeptidase ctsD"/>
    <property type="match status" value="1"/>
</dbReference>
<evidence type="ECO:0000256" key="3">
    <source>
        <dbReference type="ARBA" id="ARBA00022475"/>
    </source>
</evidence>
<evidence type="ECO:0000256" key="11">
    <source>
        <dbReference type="RuleBase" id="RU000454"/>
    </source>
</evidence>
<keyword evidence="4 11" id="KW-0645">Protease</keyword>
<accession>A0A5C3F0D2</accession>
<evidence type="ECO:0000256" key="10">
    <source>
        <dbReference type="PIRSR" id="PIRSR601461-1"/>
    </source>
</evidence>
<evidence type="ECO:0000256" key="5">
    <source>
        <dbReference type="ARBA" id="ARBA00022750"/>
    </source>
</evidence>
<evidence type="ECO:0000313" key="16">
    <source>
        <dbReference type="Proteomes" id="UP000323386"/>
    </source>
</evidence>
<keyword evidence="8" id="KW-0325">Glycoprotein</keyword>
<keyword evidence="5 11" id="KW-0064">Aspartyl protease</keyword>
<feature type="chain" id="PRO_5023106717" evidence="13">
    <location>
        <begin position="21"/>
        <end position="665"/>
    </location>
</feature>
<evidence type="ECO:0000256" key="8">
    <source>
        <dbReference type="ARBA" id="ARBA00023180"/>
    </source>
</evidence>
<dbReference type="CDD" id="cd05471">
    <property type="entry name" value="pepsin_like"/>
    <property type="match status" value="1"/>
</dbReference>
<dbReference type="PROSITE" id="PS00141">
    <property type="entry name" value="ASP_PROTEASE"/>
    <property type="match status" value="2"/>
</dbReference>
<dbReference type="InterPro" id="IPR021109">
    <property type="entry name" value="Peptidase_aspartic_dom_sf"/>
</dbReference>
<evidence type="ECO:0000256" key="4">
    <source>
        <dbReference type="ARBA" id="ARBA00022670"/>
    </source>
</evidence>
<dbReference type="Pfam" id="PF00026">
    <property type="entry name" value="Asp"/>
    <property type="match status" value="1"/>
</dbReference>
<evidence type="ECO:0000256" key="7">
    <source>
        <dbReference type="ARBA" id="ARBA00023136"/>
    </source>
</evidence>
<dbReference type="InterPro" id="IPR033121">
    <property type="entry name" value="PEPTIDASE_A1"/>
</dbReference>
<feature type="active site" evidence="10">
    <location>
        <position position="359"/>
    </location>
</feature>
<comment type="subcellular location">
    <subcellularLocation>
        <location evidence="1">Cell membrane</location>
    </subcellularLocation>
</comment>
<feature type="domain" description="Peptidase A1" evidence="14">
    <location>
        <begin position="341"/>
        <end position="654"/>
    </location>
</feature>
<dbReference type="GO" id="GO:0005886">
    <property type="term" value="C:plasma membrane"/>
    <property type="evidence" value="ECO:0007669"/>
    <property type="project" value="UniProtKB-SubCell"/>
</dbReference>
<reference evidence="15 16" key="1">
    <citation type="submission" date="2018-03" db="EMBL/GenBank/DDBJ databases">
        <authorList>
            <person name="Guldener U."/>
        </authorList>
    </citation>
    <scope>NUCLEOTIDE SEQUENCE [LARGE SCALE GENOMIC DNA]</scope>
    <source>
        <strain evidence="15 16">DAOM196992</strain>
    </source>
</reference>
<dbReference type="PRINTS" id="PR00792">
    <property type="entry name" value="PEPSIN"/>
</dbReference>
<sequence>MMQMSARLLAFLLLLIYIGAIDVRNAIRGQDGDDALAPVGFPPSAAALPVARATSKKKPAKPRVGVVIKKGKKLMAKVNSPSSGGDGSAGESSSRTPQSAAKSDPASSFSDTPGRVGMTLQLKRLENPNGGDPLMLYQHHINRANAKLASMFKRAPVSPEQMQKALAKRRLSVLARRSIGLEARAVPVSASVLSYPPSRRSGLAPAQASLAVGQRHVNPRLGYTKNAKTGLAAQKRLLGGLLDGILGTGGSDSTTQTAAPAPVAPSATPTASTSPTPSTTSAATAAASVAPAVAAVASEDAETGFPESDLTASTAADLFKAEDPTAAQSLGLDIEANDIGYVVTVEIGSEKLPFRMLVDSGSADTWVPSTSCTECSDSHQRLGTSTSTTFREIDTKFSIVYGTGDVQGKLAEDSLTVAGMTLPQHTFGLAEKESDDFSGDDVPFEGLIGLAKTELSNAGVPTPIDALYKAGLVDVPVMGYHLGRVSDGYNDGEVTFGGVDPFKFEGSLTEVDNVSTEGFWEAPIDRISFGGKDLGMDGRTAILDTGTSLIVAPQSDADALHAAIEGSKPDGQGGYTIPCTTTASVSLTFGGREFGIDPRDLIFLPVDADDLLGDCVSAVSAGDVGGKNEWLVGAAFLKNVYFATNAKTNTIGLAPISQRNATASS</sequence>
<evidence type="ECO:0000256" key="6">
    <source>
        <dbReference type="ARBA" id="ARBA00022801"/>
    </source>
</evidence>
<dbReference type="PROSITE" id="PS51767">
    <property type="entry name" value="PEPTIDASE_A1"/>
    <property type="match status" value="1"/>
</dbReference>
<organism evidence="15 16">
    <name type="scientific">Pseudozyma flocculosa</name>
    <dbReference type="NCBI Taxonomy" id="84751"/>
    <lineage>
        <taxon>Eukaryota</taxon>
        <taxon>Fungi</taxon>
        <taxon>Dikarya</taxon>
        <taxon>Basidiomycota</taxon>
        <taxon>Ustilaginomycotina</taxon>
        <taxon>Ustilaginomycetes</taxon>
        <taxon>Ustilaginales</taxon>
        <taxon>Ustilaginaceae</taxon>
        <taxon>Pseudozyma</taxon>
    </lineage>
</organism>
<evidence type="ECO:0000256" key="9">
    <source>
        <dbReference type="ARBA" id="ARBA00023288"/>
    </source>
</evidence>
<dbReference type="GO" id="GO:0004190">
    <property type="term" value="F:aspartic-type endopeptidase activity"/>
    <property type="evidence" value="ECO:0007669"/>
    <property type="project" value="UniProtKB-KW"/>
</dbReference>
<evidence type="ECO:0000259" key="14">
    <source>
        <dbReference type="PROSITE" id="PS51767"/>
    </source>
</evidence>
<feature type="region of interest" description="Disordered" evidence="12">
    <location>
        <begin position="75"/>
        <end position="115"/>
    </location>
</feature>
<keyword evidence="6 11" id="KW-0378">Hydrolase</keyword>
<feature type="active site" evidence="10">
    <location>
        <position position="544"/>
    </location>
</feature>
<comment type="similarity">
    <text evidence="2 11">Belongs to the peptidase A1 family.</text>
</comment>
<dbReference type="InterPro" id="IPR001461">
    <property type="entry name" value="Aspartic_peptidase_A1"/>
</dbReference>
<evidence type="ECO:0000256" key="13">
    <source>
        <dbReference type="SAM" id="SignalP"/>
    </source>
</evidence>
<feature type="compositionally biased region" description="Polar residues" evidence="12">
    <location>
        <begin position="95"/>
        <end position="111"/>
    </location>
</feature>
<proteinExistence type="inferred from homology"/>
<keyword evidence="16" id="KW-1185">Reference proteome</keyword>
<keyword evidence="7" id="KW-0472">Membrane</keyword>
<dbReference type="OrthoDB" id="2747330at2759"/>
<protein>
    <submittedName>
        <fullName evidence="15">Related to extracellular aspartic proteinase</fullName>
    </submittedName>
</protein>
<dbReference type="InterPro" id="IPR001969">
    <property type="entry name" value="Aspartic_peptidase_AS"/>
</dbReference>
<dbReference type="GO" id="GO:0006508">
    <property type="term" value="P:proteolysis"/>
    <property type="evidence" value="ECO:0007669"/>
    <property type="project" value="UniProtKB-KW"/>
</dbReference>
<evidence type="ECO:0000256" key="12">
    <source>
        <dbReference type="SAM" id="MobiDB-lite"/>
    </source>
</evidence>
<evidence type="ECO:0000256" key="1">
    <source>
        <dbReference type="ARBA" id="ARBA00004236"/>
    </source>
</evidence>